<feature type="compositionally biased region" description="Basic residues" evidence="1">
    <location>
        <begin position="45"/>
        <end position="58"/>
    </location>
</feature>
<dbReference type="EMBL" id="VSRR010000831">
    <property type="protein sequence ID" value="MPC20070.1"/>
    <property type="molecule type" value="Genomic_DNA"/>
</dbReference>
<gene>
    <name evidence="2" type="ORF">E2C01_013000</name>
</gene>
<accession>A0A5B7DFB7</accession>
<feature type="region of interest" description="Disordered" evidence="1">
    <location>
        <begin position="25"/>
        <end position="77"/>
    </location>
</feature>
<protein>
    <submittedName>
        <fullName evidence="2">Uncharacterized protein</fullName>
    </submittedName>
</protein>
<evidence type="ECO:0000256" key="1">
    <source>
        <dbReference type="SAM" id="MobiDB-lite"/>
    </source>
</evidence>
<sequence>MRQKKNHDTSIYGLVRFLSEATPHHTIPYHTTPHHTTPGKAIRYATHHSPHTTRKARRGVPFSSPPPPASPALPVEL</sequence>
<dbReference type="AlphaFoldDB" id="A0A5B7DFB7"/>
<keyword evidence="3" id="KW-1185">Reference proteome</keyword>
<name>A0A5B7DFB7_PORTR</name>
<comment type="caution">
    <text evidence="2">The sequence shown here is derived from an EMBL/GenBank/DDBJ whole genome shotgun (WGS) entry which is preliminary data.</text>
</comment>
<organism evidence="2 3">
    <name type="scientific">Portunus trituberculatus</name>
    <name type="common">Swimming crab</name>
    <name type="synonym">Neptunus trituberculatus</name>
    <dbReference type="NCBI Taxonomy" id="210409"/>
    <lineage>
        <taxon>Eukaryota</taxon>
        <taxon>Metazoa</taxon>
        <taxon>Ecdysozoa</taxon>
        <taxon>Arthropoda</taxon>
        <taxon>Crustacea</taxon>
        <taxon>Multicrustacea</taxon>
        <taxon>Malacostraca</taxon>
        <taxon>Eumalacostraca</taxon>
        <taxon>Eucarida</taxon>
        <taxon>Decapoda</taxon>
        <taxon>Pleocyemata</taxon>
        <taxon>Brachyura</taxon>
        <taxon>Eubrachyura</taxon>
        <taxon>Portunoidea</taxon>
        <taxon>Portunidae</taxon>
        <taxon>Portuninae</taxon>
        <taxon>Portunus</taxon>
    </lineage>
</organism>
<dbReference type="Proteomes" id="UP000324222">
    <property type="component" value="Unassembled WGS sequence"/>
</dbReference>
<feature type="compositionally biased region" description="Low complexity" evidence="1">
    <location>
        <begin position="25"/>
        <end position="38"/>
    </location>
</feature>
<proteinExistence type="predicted"/>
<evidence type="ECO:0000313" key="3">
    <source>
        <dbReference type="Proteomes" id="UP000324222"/>
    </source>
</evidence>
<reference evidence="2 3" key="1">
    <citation type="submission" date="2019-05" db="EMBL/GenBank/DDBJ databases">
        <title>Another draft genome of Portunus trituberculatus and its Hox gene families provides insights of decapod evolution.</title>
        <authorList>
            <person name="Jeong J.-H."/>
            <person name="Song I."/>
            <person name="Kim S."/>
            <person name="Choi T."/>
            <person name="Kim D."/>
            <person name="Ryu S."/>
            <person name="Kim W."/>
        </authorList>
    </citation>
    <scope>NUCLEOTIDE SEQUENCE [LARGE SCALE GENOMIC DNA]</scope>
    <source>
        <tissue evidence="2">Muscle</tissue>
    </source>
</reference>
<evidence type="ECO:0000313" key="2">
    <source>
        <dbReference type="EMBL" id="MPC20070.1"/>
    </source>
</evidence>